<name>A0A848J6X2_9BACT</name>
<reference evidence="1 2" key="1">
    <citation type="submission" date="2020-04" db="EMBL/GenBank/DDBJ databases">
        <title>Flammeovirgaceae bacterium KN852 isolated from deep sea.</title>
        <authorList>
            <person name="Zhang D.-C."/>
        </authorList>
    </citation>
    <scope>NUCLEOTIDE SEQUENCE [LARGE SCALE GENOMIC DNA]</scope>
    <source>
        <strain evidence="1 2">KN852</strain>
    </source>
</reference>
<sequence>MKKIIAYISIVLTIVSITAFTFVESNSHENVPKNDRKIDVVTSNLASDRIEADMR</sequence>
<dbReference type="EMBL" id="JABBNU010000011">
    <property type="protein sequence ID" value="NMM50260.1"/>
    <property type="molecule type" value="Genomic_DNA"/>
</dbReference>
<evidence type="ECO:0000313" key="1">
    <source>
        <dbReference type="EMBL" id="NMM50260.1"/>
    </source>
</evidence>
<proteinExistence type="predicted"/>
<keyword evidence="2" id="KW-1185">Reference proteome</keyword>
<dbReference type="AlphaFoldDB" id="A0A848J6X2"/>
<dbReference type="Proteomes" id="UP000559010">
    <property type="component" value="Unassembled WGS sequence"/>
</dbReference>
<accession>A0A848J6X2</accession>
<gene>
    <name evidence="1" type="ORF">HH304_17760</name>
</gene>
<dbReference type="RefSeq" id="WP_169684618.1">
    <property type="nucleotide sequence ID" value="NZ_JABBNU010000011.1"/>
</dbReference>
<evidence type="ECO:0000313" key="2">
    <source>
        <dbReference type="Proteomes" id="UP000559010"/>
    </source>
</evidence>
<organism evidence="1 2">
    <name type="scientific">Marinigracilibium pacificum</name>
    <dbReference type="NCBI Taxonomy" id="2729599"/>
    <lineage>
        <taxon>Bacteria</taxon>
        <taxon>Pseudomonadati</taxon>
        <taxon>Bacteroidota</taxon>
        <taxon>Cytophagia</taxon>
        <taxon>Cytophagales</taxon>
        <taxon>Flammeovirgaceae</taxon>
        <taxon>Marinigracilibium</taxon>
    </lineage>
</organism>
<comment type="caution">
    <text evidence="1">The sequence shown here is derived from an EMBL/GenBank/DDBJ whole genome shotgun (WGS) entry which is preliminary data.</text>
</comment>
<protein>
    <submittedName>
        <fullName evidence="1">Uncharacterized protein</fullName>
    </submittedName>
</protein>